<evidence type="ECO:0008006" key="5">
    <source>
        <dbReference type="Google" id="ProtNLM"/>
    </source>
</evidence>
<evidence type="ECO:0000256" key="1">
    <source>
        <dbReference type="SAM" id="MobiDB-lite"/>
    </source>
</evidence>
<sequence>MILQMKRNARLLLKGNLARGAVATLILFSVALLFKTLEVITQTVLELSGVSASVKSALNLPGLLGNLPIASPVSISVTAGFLILAFAVMAPLVMGVKAWFFGLSGGDNAELSAIFHYYSGAKLYFKSLLLLLDICLRSFFWLYVLILPGALLSATGGALLTAKLNVPNGRLLGTLSVAVGVLLAVLGLVFALVIITRYFLAPYLFAQNAQLRVRQAVKTSVRYMHGSAGRLVLLLLSFMLWALASLLVLPALYAFPYAESTLAIFARFTIERGRMADNDAGQPAPQPWEQEIPAPYPQTGEEEY</sequence>
<accession>A0A1G9V131</accession>
<gene>
    <name evidence="3" type="ORF">SAMN05192585_10318</name>
</gene>
<dbReference type="PANTHER" id="PTHR40076:SF1">
    <property type="entry name" value="MEMBRANE PROTEIN"/>
    <property type="match status" value="1"/>
</dbReference>
<name>A0A1G9V131_9FIRM</name>
<evidence type="ECO:0000313" key="4">
    <source>
        <dbReference type="Proteomes" id="UP000199182"/>
    </source>
</evidence>
<feature type="transmembrane region" description="Helical" evidence="2">
    <location>
        <begin position="231"/>
        <end position="255"/>
    </location>
</feature>
<dbReference type="InterPro" id="IPR010380">
    <property type="entry name" value="DUF975"/>
</dbReference>
<dbReference type="STRING" id="258515.SAMN05192585_10318"/>
<dbReference type="PANTHER" id="PTHR40076">
    <property type="entry name" value="MEMBRANE PROTEIN-RELATED"/>
    <property type="match status" value="1"/>
</dbReference>
<protein>
    <recommendedName>
        <fullName evidence="5">Membrane domain of glycerophosphoryl diester phosphodiesterase</fullName>
    </recommendedName>
</protein>
<keyword evidence="4" id="KW-1185">Reference proteome</keyword>
<dbReference type="EMBL" id="FNID01000003">
    <property type="protein sequence ID" value="SDM65813.1"/>
    <property type="molecule type" value="Genomic_DNA"/>
</dbReference>
<feature type="transmembrane region" description="Helical" evidence="2">
    <location>
        <begin position="172"/>
        <end position="195"/>
    </location>
</feature>
<evidence type="ECO:0000313" key="3">
    <source>
        <dbReference type="EMBL" id="SDM65813.1"/>
    </source>
</evidence>
<feature type="transmembrane region" description="Helical" evidence="2">
    <location>
        <begin position="69"/>
        <end position="92"/>
    </location>
</feature>
<dbReference type="Pfam" id="PF06161">
    <property type="entry name" value="DUF975"/>
    <property type="match status" value="1"/>
</dbReference>
<dbReference type="RefSeq" id="WP_092637711.1">
    <property type="nucleotide sequence ID" value="NZ_FNID01000003.1"/>
</dbReference>
<evidence type="ECO:0000256" key="2">
    <source>
        <dbReference type="SAM" id="Phobius"/>
    </source>
</evidence>
<proteinExistence type="predicted"/>
<keyword evidence="2" id="KW-0812">Transmembrane</keyword>
<reference evidence="3 4" key="1">
    <citation type="submission" date="2016-10" db="EMBL/GenBank/DDBJ databases">
        <authorList>
            <person name="de Groot N.N."/>
        </authorList>
    </citation>
    <scope>NUCLEOTIDE SEQUENCE [LARGE SCALE GENOMIC DNA]</scope>
    <source>
        <strain evidence="3 4">CGMCC 1.5012</strain>
    </source>
</reference>
<dbReference type="AlphaFoldDB" id="A0A1G9V131"/>
<feature type="transmembrane region" description="Helical" evidence="2">
    <location>
        <begin position="139"/>
        <end position="160"/>
    </location>
</feature>
<dbReference type="Proteomes" id="UP000199182">
    <property type="component" value="Unassembled WGS sequence"/>
</dbReference>
<keyword evidence="2" id="KW-1133">Transmembrane helix</keyword>
<keyword evidence="2" id="KW-0472">Membrane</keyword>
<feature type="region of interest" description="Disordered" evidence="1">
    <location>
        <begin position="279"/>
        <end position="304"/>
    </location>
</feature>
<feature type="transmembrane region" description="Helical" evidence="2">
    <location>
        <begin position="12"/>
        <end position="34"/>
    </location>
</feature>
<organism evidence="3 4">
    <name type="scientific">Acetanaerobacterium elongatum</name>
    <dbReference type="NCBI Taxonomy" id="258515"/>
    <lineage>
        <taxon>Bacteria</taxon>
        <taxon>Bacillati</taxon>
        <taxon>Bacillota</taxon>
        <taxon>Clostridia</taxon>
        <taxon>Eubacteriales</taxon>
        <taxon>Oscillospiraceae</taxon>
        <taxon>Acetanaerobacterium</taxon>
    </lineage>
</organism>